<dbReference type="GO" id="GO:0003677">
    <property type="term" value="F:DNA binding"/>
    <property type="evidence" value="ECO:0007669"/>
    <property type="project" value="UniProtKB-KW"/>
</dbReference>
<keyword evidence="9" id="KW-1185">Reference proteome</keyword>
<dbReference type="EMBL" id="CP036261">
    <property type="protein sequence ID" value="QDS89958.1"/>
    <property type="molecule type" value="Genomic_DNA"/>
</dbReference>
<evidence type="ECO:0000313" key="8">
    <source>
        <dbReference type="EMBL" id="QDS89958.1"/>
    </source>
</evidence>
<dbReference type="SUPFAM" id="SSF88659">
    <property type="entry name" value="Sigma3 and sigma4 domains of RNA polymerase sigma factors"/>
    <property type="match status" value="1"/>
</dbReference>
<evidence type="ECO:0000313" key="9">
    <source>
        <dbReference type="Proteomes" id="UP000319557"/>
    </source>
</evidence>
<proteinExistence type="inferred from homology"/>
<accession>A0A517M516</accession>
<dbReference type="InterPro" id="IPR036388">
    <property type="entry name" value="WH-like_DNA-bd_sf"/>
</dbReference>
<name>A0A517M516_9BACT</name>
<feature type="domain" description="RNA polymerase sigma-70 region 2" evidence="7">
    <location>
        <begin position="31"/>
        <end position="92"/>
    </location>
</feature>
<dbReference type="SUPFAM" id="SSF88946">
    <property type="entry name" value="Sigma2 domain of RNA polymerase sigma factors"/>
    <property type="match status" value="1"/>
</dbReference>
<gene>
    <name evidence="8" type="ORF">EC9_41600</name>
</gene>
<comment type="similarity">
    <text evidence="1">Belongs to the sigma-70 factor family. ECF subfamily.</text>
</comment>
<sequence>MPESIATTASLVGRLRARDSDAWSRFSVIYCPLVYRWARQAGLQSSDTDDVVQEVFRGVTSTIDSYRNQSVSGSFRRWLWGITRHKLADHFHAAAAHPPAVGGSDANQRLQELPNKPPEEIRDEGSYDAEAWILRRALGLLESDFEERTWRAFWRTAIDNCSAAEAGEELDMSSRAVRQAKYRVLHRLRSELQDQVDW</sequence>
<keyword evidence="3" id="KW-0731">Sigma factor</keyword>
<dbReference type="Gene3D" id="1.10.10.10">
    <property type="entry name" value="Winged helix-like DNA-binding domain superfamily/Winged helix DNA-binding domain"/>
    <property type="match status" value="1"/>
</dbReference>
<evidence type="ECO:0000256" key="3">
    <source>
        <dbReference type="ARBA" id="ARBA00023082"/>
    </source>
</evidence>
<dbReference type="Pfam" id="PF04542">
    <property type="entry name" value="Sigma70_r2"/>
    <property type="match status" value="1"/>
</dbReference>
<dbReference type="InterPro" id="IPR013325">
    <property type="entry name" value="RNA_pol_sigma_r2"/>
</dbReference>
<organism evidence="8 9">
    <name type="scientific">Rosistilla ulvae</name>
    <dbReference type="NCBI Taxonomy" id="1930277"/>
    <lineage>
        <taxon>Bacteria</taxon>
        <taxon>Pseudomonadati</taxon>
        <taxon>Planctomycetota</taxon>
        <taxon>Planctomycetia</taxon>
        <taxon>Pirellulales</taxon>
        <taxon>Pirellulaceae</taxon>
        <taxon>Rosistilla</taxon>
    </lineage>
</organism>
<evidence type="ECO:0000256" key="5">
    <source>
        <dbReference type="ARBA" id="ARBA00023163"/>
    </source>
</evidence>
<dbReference type="AlphaFoldDB" id="A0A517M516"/>
<evidence type="ECO:0000256" key="4">
    <source>
        <dbReference type="ARBA" id="ARBA00023125"/>
    </source>
</evidence>
<dbReference type="InterPro" id="IPR013324">
    <property type="entry name" value="RNA_pol_sigma_r3/r4-like"/>
</dbReference>
<dbReference type="InterPro" id="IPR039425">
    <property type="entry name" value="RNA_pol_sigma-70-like"/>
</dbReference>
<keyword evidence="5" id="KW-0804">Transcription</keyword>
<dbReference type="InterPro" id="IPR007627">
    <property type="entry name" value="RNA_pol_sigma70_r2"/>
</dbReference>
<evidence type="ECO:0000259" key="7">
    <source>
        <dbReference type="Pfam" id="PF04542"/>
    </source>
</evidence>
<dbReference type="Gene3D" id="1.10.1740.10">
    <property type="match status" value="1"/>
</dbReference>
<feature type="region of interest" description="Disordered" evidence="6">
    <location>
        <begin position="97"/>
        <end position="122"/>
    </location>
</feature>
<dbReference type="NCBIfam" id="TIGR02937">
    <property type="entry name" value="sigma70-ECF"/>
    <property type="match status" value="1"/>
</dbReference>
<evidence type="ECO:0000256" key="6">
    <source>
        <dbReference type="SAM" id="MobiDB-lite"/>
    </source>
</evidence>
<dbReference type="KEGG" id="ruv:EC9_41600"/>
<protein>
    <submittedName>
        <fullName evidence="8">RNA polymerase sigma factor SigD</fullName>
    </submittedName>
</protein>
<dbReference type="RefSeq" id="WP_218934287.1">
    <property type="nucleotide sequence ID" value="NZ_CP036261.1"/>
</dbReference>
<dbReference type="GO" id="GO:0016987">
    <property type="term" value="F:sigma factor activity"/>
    <property type="evidence" value="ECO:0007669"/>
    <property type="project" value="UniProtKB-KW"/>
</dbReference>
<dbReference type="PANTHER" id="PTHR43133">
    <property type="entry name" value="RNA POLYMERASE ECF-TYPE SIGMA FACTO"/>
    <property type="match status" value="1"/>
</dbReference>
<evidence type="ECO:0000256" key="2">
    <source>
        <dbReference type="ARBA" id="ARBA00023015"/>
    </source>
</evidence>
<keyword evidence="2" id="KW-0805">Transcription regulation</keyword>
<dbReference type="PANTHER" id="PTHR43133:SF8">
    <property type="entry name" value="RNA POLYMERASE SIGMA FACTOR HI_1459-RELATED"/>
    <property type="match status" value="1"/>
</dbReference>
<evidence type="ECO:0000256" key="1">
    <source>
        <dbReference type="ARBA" id="ARBA00010641"/>
    </source>
</evidence>
<dbReference type="Proteomes" id="UP000319557">
    <property type="component" value="Chromosome"/>
</dbReference>
<dbReference type="InterPro" id="IPR014284">
    <property type="entry name" value="RNA_pol_sigma-70_dom"/>
</dbReference>
<dbReference type="GO" id="GO:0006352">
    <property type="term" value="P:DNA-templated transcription initiation"/>
    <property type="evidence" value="ECO:0007669"/>
    <property type="project" value="InterPro"/>
</dbReference>
<reference evidence="8 9" key="1">
    <citation type="submission" date="2019-02" db="EMBL/GenBank/DDBJ databases">
        <title>Deep-cultivation of Planctomycetes and their phenomic and genomic characterization uncovers novel biology.</title>
        <authorList>
            <person name="Wiegand S."/>
            <person name="Jogler M."/>
            <person name="Boedeker C."/>
            <person name="Pinto D."/>
            <person name="Vollmers J."/>
            <person name="Rivas-Marin E."/>
            <person name="Kohn T."/>
            <person name="Peeters S.H."/>
            <person name="Heuer A."/>
            <person name="Rast P."/>
            <person name="Oberbeckmann S."/>
            <person name="Bunk B."/>
            <person name="Jeske O."/>
            <person name="Meyerdierks A."/>
            <person name="Storesund J.E."/>
            <person name="Kallscheuer N."/>
            <person name="Luecker S."/>
            <person name="Lage O.M."/>
            <person name="Pohl T."/>
            <person name="Merkel B.J."/>
            <person name="Hornburger P."/>
            <person name="Mueller R.-W."/>
            <person name="Bruemmer F."/>
            <person name="Labrenz M."/>
            <person name="Spormann A.M."/>
            <person name="Op den Camp H."/>
            <person name="Overmann J."/>
            <person name="Amann R."/>
            <person name="Jetten M.S.M."/>
            <person name="Mascher T."/>
            <person name="Medema M.H."/>
            <person name="Devos D.P."/>
            <person name="Kaster A.-K."/>
            <person name="Ovreas L."/>
            <person name="Rohde M."/>
            <person name="Galperin M.Y."/>
            <person name="Jogler C."/>
        </authorList>
    </citation>
    <scope>NUCLEOTIDE SEQUENCE [LARGE SCALE GENOMIC DNA]</scope>
    <source>
        <strain evidence="8 9">EC9</strain>
    </source>
</reference>
<keyword evidence="4" id="KW-0238">DNA-binding</keyword>